<feature type="compositionally biased region" description="Basic and acidic residues" evidence="2">
    <location>
        <begin position="1916"/>
        <end position="1926"/>
    </location>
</feature>
<feature type="compositionally biased region" description="Polar residues" evidence="2">
    <location>
        <begin position="1326"/>
        <end position="1366"/>
    </location>
</feature>
<dbReference type="InterPro" id="IPR032060">
    <property type="entry name" value="MGA_dom"/>
</dbReference>
<reference evidence="4" key="1">
    <citation type="submission" date="2020-05" db="UniProtKB">
        <authorList>
            <consortium name="EnsemblMetazoa"/>
        </authorList>
    </citation>
    <scope>IDENTIFICATION</scope>
    <source>
        <strain evidence="4">Jacobina</strain>
    </source>
</reference>
<evidence type="ECO:0000259" key="3">
    <source>
        <dbReference type="Pfam" id="PF16059"/>
    </source>
</evidence>
<evidence type="ECO:0000256" key="1">
    <source>
        <dbReference type="SAM" id="Coils"/>
    </source>
</evidence>
<dbReference type="EMBL" id="AJWK01005749">
    <property type="status" value="NOT_ANNOTATED_CDS"/>
    <property type="molecule type" value="Genomic_DNA"/>
</dbReference>
<feature type="region of interest" description="Disordered" evidence="2">
    <location>
        <begin position="105"/>
        <end position="145"/>
    </location>
</feature>
<dbReference type="EnsemblMetazoa" id="LLOJ001681-RA">
    <property type="protein sequence ID" value="LLOJ001681-PA"/>
    <property type="gene ID" value="LLOJ001681"/>
</dbReference>
<evidence type="ECO:0000313" key="5">
    <source>
        <dbReference type="Proteomes" id="UP000092461"/>
    </source>
</evidence>
<feature type="compositionally biased region" description="Basic and acidic residues" evidence="2">
    <location>
        <begin position="119"/>
        <end position="136"/>
    </location>
</feature>
<feature type="domain" description="MGA conserved" evidence="3">
    <location>
        <begin position="852"/>
        <end position="893"/>
    </location>
</feature>
<dbReference type="Proteomes" id="UP000092461">
    <property type="component" value="Unassembled WGS sequence"/>
</dbReference>
<feature type="region of interest" description="Disordered" evidence="2">
    <location>
        <begin position="1916"/>
        <end position="1935"/>
    </location>
</feature>
<evidence type="ECO:0000256" key="2">
    <source>
        <dbReference type="SAM" id="MobiDB-lite"/>
    </source>
</evidence>
<sequence length="2587" mass="292399">MVFRKLMERMCIVLCRRHGIPLKLFMLRCERDVLKRQKRWKNFVLQSRSFFMGSRVVVKVPPHRKFRQKDRDIHRHFNWATVLWHKFNGVKVQIGEYLMKKKEKAARRREARRNRKRGISKESKEVPKDDTKEKTVDAAAEDSSDEVQLINDYPVIDLASDDEDMPEVEQLSHCEKDSDEILESSQFTVMEVSQPLPEDPQPTAEDPQPIEEDPQPIEEDFPEDDKKNLEISLPQIVSVSSAVARFDSFEENPPIGNESHTEALDDIKPTNEELERARQIFSSLKPETGEDVKEGIYNALYSLDTLSEADDSHSLNHSTDKTFLDSLANKLGVEGGAGTQARTEKSFEDCYQELEQTFKRVNAVASSLDDVAVKDEDTSSSTEFYGFNENDLQTPGLLRTPHVRQAGSYSAFVSKKYDSLLERLGPIAIDRDEKSFYRRYNDEEKINRHSLPPKLECPDLPLDMKSRTLAEKKQMLRIKPIGYQVMDQENSVYQLLKKRLKAPLDDKLFDQAQRIMRQPVPMRRNVWKTATWLNTRENHYIYRYITFEGREIKLFGCVGNYVKKHVRRLDHALPGRMYTPRPKLWCCKITGFPRSIKFNNLREKEPVQEQEKEDVKPIVDLEVQQTSSPVKKKWNLIQVRKIPPGPLCTKPKNAEKNENLAPLDTYELPQVLLQLWPKINQPFPLKVKRYLSEMCPYEELTEQWIEFALAALKDVPELEEPIEFEIPYENNRKKILVSRDYTSAIRRSRTTEVFDDSQPLKFREDLPDDPVLHECADILEDMVNSVAIGMAEDDFSKCDPDLDYAKQDSQKRFLEAPKDQEAPAYKKPRSSALLAELKRLNATIINTENIPRQKECNQEHCKKGCICDSIATLACPTSHCEDPRCMFECVCGKGLNVSKEEINPFSKEVFRIRDKAISRLARAEKDFSSTVVLTNNNTFLLSNSSEEKSKRSRTVPRKFGDYVRTEVAEEELLKGKTVDATVRFPSVKGKRGRRQVDPEIEKMRHVSVVLRPITHIVQNMEPWCMIHELYRCFCKGDAVSGKPFLLTQVDGKHIALSEELVAKPSEYRKLSKKSSKNSFDSDSMRDVSLIVSEDNESQQSSVLTTSQISQFMSPAAAEMDNDDAIIADYLQNIQKARIRTYKRGEPTAHIFRGSVSRCVPFNKSTQVILNKQNAHRVRKFIYAMERTPLILSLLKRRYTESVSKSRKEIQRDAGSKLVPAAITTYKRGEPTAHIFRGSVSRCVPFNKSTQVILNKQNAHRVRKFIYAMERTPLILSLLKRRYTESVSKSRKEIQRDAGSKLVPAAMTYTDTLRSTVINNRKDYSGKRQSQGSGKFVESNSGDAEYSNTIPSLDASSVNDQSSNSATDPVVPVISSVTSLNMQKEVRRDSFDETSGSQEHSQTDVQMTLLNKLNMMVSKMMTTIAKNEEKLMLDAPQINKITTIKWINLLQGYRSYTLHMWEVHYTEKLHLLITRSNKVPEVPPGYIEILEVRKMRNPSSEFSRMLAQSYDLKNIDKYAALLFGHKDYWQVIGFLNKTSKVQNSATKYLSVSKETHPQVASKISKLYDILLAKVTKVPTSNVQIMSSEQIQNAKLLKFPLPSQPGQRWFMLVITNDFSDISHPKWGQLLSYDRIRYAIAIAEKNGRTVQVKSNNSISLNPSVYVTPHASDRIFIGPYGLNEECDIILYQRMDGSILLRETYEKTNNIKRTSSTMGCWIQLKPRTVSQPNSVVESNTMQLDCNLQDASSRRKSQKLDDDDDCVVVEADPKEIKAAEEAHEAEEAVNSILPDGLKLPTVKPKKISRNEGERKSSDAAKIRVVPDHVLTARSSPAVSDEDLAPSKKRLKRASMNSDISDTPLANLKDLTVIPMDEDEDAPEWAVPSNNLPALTITSVDEAEASSSSSGFPVISKVVSLGDDKQQTKDEQASSKLQQSLLRTNRDASNKIVESNDDSLEALENLTEDGTEKNKKLTPFEEQFAQYLEDKETGKELAVYGKSYNYRRKYVKHGNWNTAPHHGGKDSLRSPKEAPDSYYVISNENEEEKEERGATEIPRKIKIVKSIKPPSSIISVSSLHDMPSPQIVGIPVGKPDVQQPKGNVKVAYTSAGKKVIIRQMPPKEGSSSSNVGLKRSSPPPLAIPTKKFKPVEGEGSASSSVPLNLNSLLPYNTSNCIQIGQTMLHKVPLPATSTLAVVKTSPSTASSTVKTIPKVICNGLGSQMLKVKVNIPSSSTTSTATLVNLPKTTVPSLQIPTSTITAAKESLPTSSTSPIVVPSSVAVKVPGVPSTLLDSSKTITITRTTPDGKAMKFVLPVSSIQPIYKVPGKMPPLMVVSSPTSSTSVPKVQSVEKCEEVCSQTGLPTESPGGRMSSPSDGDIIDLSDDEEVEQQRKAEAMKEKIASGWIVSSIPQLGYIPARMVDKSNYLMELPTRKHPFKVGCNCIDRYMDRYMKYCVVMYLPEDLSVRWEFVEGDPQKQPPGEKFTLQASTNKERLILTPNGVMDMEFPVQRELIDCPSVYTRLLLMHLVYVSVGELKPTKGIEVVEKALKVIEGLKDTYVEQTKTIQKLQDKQRELKQHLKILTETCKLPTVK</sequence>
<feature type="compositionally biased region" description="Basic residues" evidence="2">
    <location>
        <begin position="105"/>
        <end position="118"/>
    </location>
</feature>
<evidence type="ECO:0000313" key="4">
    <source>
        <dbReference type="EnsemblMetazoa" id="LLOJ001681-PA"/>
    </source>
</evidence>
<feature type="compositionally biased region" description="Acidic residues" evidence="2">
    <location>
        <begin position="208"/>
        <end position="222"/>
    </location>
</feature>
<feature type="region of interest" description="Disordered" evidence="2">
    <location>
        <begin position="1774"/>
        <end position="1853"/>
    </location>
</feature>
<dbReference type="Pfam" id="PF16059">
    <property type="entry name" value="MGA_dom"/>
    <property type="match status" value="1"/>
</dbReference>
<proteinExistence type="predicted"/>
<feature type="region of interest" description="Disordered" evidence="2">
    <location>
        <begin position="191"/>
        <end position="222"/>
    </location>
</feature>
<feature type="region of interest" description="Disordered" evidence="2">
    <location>
        <begin position="2113"/>
        <end position="2152"/>
    </location>
</feature>
<feature type="region of interest" description="Disordered" evidence="2">
    <location>
        <begin position="1319"/>
        <end position="1369"/>
    </location>
</feature>
<feature type="coiled-coil region" evidence="1">
    <location>
        <begin position="2546"/>
        <end position="2580"/>
    </location>
</feature>
<feature type="region of interest" description="Disordered" evidence="2">
    <location>
        <begin position="1383"/>
        <end position="1402"/>
    </location>
</feature>
<feature type="compositionally biased region" description="Basic and acidic residues" evidence="2">
    <location>
        <begin position="1802"/>
        <end position="1820"/>
    </location>
</feature>
<protein>
    <recommendedName>
        <fullName evidence="3">MGA conserved domain-containing protein</fullName>
    </recommendedName>
</protein>
<name>A0A1B0CBQ2_LUTLO</name>
<accession>A0A1B0CBQ2</accession>
<keyword evidence="1" id="KW-0175">Coiled coil</keyword>
<dbReference type="VEuPathDB" id="VectorBase:LLONM1_005776"/>
<dbReference type="VEuPathDB" id="VectorBase:LLOJ001681"/>
<dbReference type="EMBL" id="AJWK01005748">
    <property type="status" value="NOT_ANNOTATED_CDS"/>
    <property type="molecule type" value="Genomic_DNA"/>
</dbReference>
<keyword evidence="5" id="KW-1185">Reference proteome</keyword>
<organism evidence="4 5">
    <name type="scientific">Lutzomyia longipalpis</name>
    <name type="common">Sand fly</name>
    <dbReference type="NCBI Taxonomy" id="7200"/>
    <lineage>
        <taxon>Eukaryota</taxon>
        <taxon>Metazoa</taxon>
        <taxon>Ecdysozoa</taxon>
        <taxon>Arthropoda</taxon>
        <taxon>Hexapoda</taxon>
        <taxon>Insecta</taxon>
        <taxon>Pterygota</taxon>
        <taxon>Neoptera</taxon>
        <taxon>Endopterygota</taxon>
        <taxon>Diptera</taxon>
        <taxon>Nematocera</taxon>
        <taxon>Psychodoidea</taxon>
        <taxon>Psychodidae</taxon>
        <taxon>Lutzomyia</taxon>
        <taxon>Lutzomyia</taxon>
    </lineage>
</organism>
<feature type="compositionally biased region" description="Polar residues" evidence="2">
    <location>
        <begin position="1392"/>
        <end position="1402"/>
    </location>
</feature>